<keyword evidence="1" id="KW-0812">Transmembrane</keyword>
<accession>A0A8B6DVF4</accession>
<proteinExistence type="predicted"/>
<dbReference type="AlphaFoldDB" id="A0A8B6DVF4"/>
<comment type="caution">
    <text evidence="2">The sequence shown here is derived from an EMBL/GenBank/DDBJ whole genome shotgun (WGS) entry which is preliminary data.</text>
</comment>
<evidence type="ECO:0000313" key="2">
    <source>
        <dbReference type="EMBL" id="VDI24285.1"/>
    </source>
</evidence>
<dbReference type="OrthoDB" id="9898017at2759"/>
<dbReference type="EMBL" id="UYJE01004011">
    <property type="protein sequence ID" value="VDI24285.1"/>
    <property type="molecule type" value="Genomic_DNA"/>
</dbReference>
<reference evidence="2" key="1">
    <citation type="submission" date="2018-11" db="EMBL/GenBank/DDBJ databases">
        <authorList>
            <person name="Alioto T."/>
            <person name="Alioto T."/>
        </authorList>
    </citation>
    <scope>NUCLEOTIDE SEQUENCE</scope>
</reference>
<name>A0A8B6DVF4_MYTGA</name>
<keyword evidence="1" id="KW-0472">Membrane</keyword>
<dbReference type="Proteomes" id="UP000596742">
    <property type="component" value="Unassembled WGS sequence"/>
</dbReference>
<protein>
    <recommendedName>
        <fullName evidence="4">Ig-like domain-containing protein</fullName>
    </recommendedName>
</protein>
<evidence type="ECO:0000256" key="1">
    <source>
        <dbReference type="SAM" id="Phobius"/>
    </source>
</evidence>
<feature type="transmembrane region" description="Helical" evidence="1">
    <location>
        <begin position="466"/>
        <end position="487"/>
    </location>
</feature>
<keyword evidence="3" id="KW-1185">Reference proteome</keyword>
<gene>
    <name evidence="2" type="ORF">MGAL_10B054126</name>
</gene>
<organism evidence="2 3">
    <name type="scientific">Mytilus galloprovincialis</name>
    <name type="common">Mediterranean mussel</name>
    <dbReference type="NCBI Taxonomy" id="29158"/>
    <lineage>
        <taxon>Eukaryota</taxon>
        <taxon>Metazoa</taxon>
        <taxon>Spiralia</taxon>
        <taxon>Lophotrochozoa</taxon>
        <taxon>Mollusca</taxon>
        <taxon>Bivalvia</taxon>
        <taxon>Autobranchia</taxon>
        <taxon>Pteriomorphia</taxon>
        <taxon>Mytilida</taxon>
        <taxon>Mytiloidea</taxon>
        <taxon>Mytilidae</taxon>
        <taxon>Mytilinae</taxon>
        <taxon>Mytilus</taxon>
    </lineage>
</organism>
<evidence type="ECO:0000313" key="3">
    <source>
        <dbReference type="Proteomes" id="UP000596742"/>
    </source>
</evidence>
<sequence length="659" mass="74706">MLILGKTRICPFSIAILADSMTTVYILEGSTMDLTFNVITPQRDLLYQKICLSYLINPWRVKPKSYDTILHVNNFTLPIINVTERDEGVYWLNYGNLITVSELKISNMSCSSRPIEYVCAIEGSSPILTFTIDVSVYHSIVDEDYYSIGNSLKVRDSTTDVHLQIYNVTLEDGGFFKCHLHELFGRVKLEVVKLRFINQLDENTIIGQEGIEMDIICFSETLQDLTLMLESNGTVRTVGDKKTVRYSFIPVRTDHLSKYECMASTHSSIMIAVKLDIRYPPAGRVLYTNGTIGCECDGNPAIYTVYRLDQISKHGELVCSVNLVNETFTFDTDPFPYQRNGKFRCVVCNGIPDTNGNILQTWSRNVNYEGMKGPPVFAKQNRYVKVGKKRKSSMTMSFQVYSYPAVEEIFLEKIGHMDDKKMKITKYTLKDILLYSEYDNSSGIQGYDILIENERVINQEKNTHLVTLYIVGAVLLSLVIGIAGFCINHVKHRVQKRVNVHEDSNYHIYDECGSITNLAASNLHSTNSNNDNTDPNQTQLRAVGISTDDNAILCNKEFINKSLSQRELDDTNLLNDLSPIPFPFIPNMDKEVSSDQKSQVSYDSDSEVSNSVMVGNVEDGYEHAYQTVIQDRPESHQYIGITRERNNSISLTESNQSED</sequence>
<evidence type="ECO:0008006" key="4">
    <source>
        <dbReference type="Google" id="ProtNLM"/>
    </source>
</evidence>
<keyword evidence="1" id="KW-1133">Transmembrane helix</keyword>